<feature type="compositionally biased region" description="Basic residues" evidence="1">
    <location>
        <begin position="580"/>
        <end position="596"/>
    </location>
</feature>
<dbReference type="Proteomes" id="UP000604825">
    <property type="component" value="Unassembled WGS sequence"/>
</dbReference>
<feature type="region of interest" description="Disordered" evidence="1">
    <location>
        <begin position="190"/>
        <end position="215"/>
    </location>
</feature>
<name>A0A811MP69_9POAL</name>
<feature type="compositionally biased region" description="Basic and acidic residues" evidence="1">
    <location>
        <begin position="597"/>
        <end position="614"/>
    </location>
</feature>
<reference evidence="2" key="1">
    <citation type="submission" date="2020-10" db="EMBL/GenBank/DDBJ databases">
        <authorList>
            <person name="Han B."/>
            <person name="Lu T."/>
            <person name="Zhao Q."/>
            <person name="Huang X."/>
            <person name="Zhao Y."/>
        </authorList>
    </citation>
    <scope>NUCLEOTIDE SEQUENCE</scope>
</reference>
<evidence type="ECO:0000256" key="1">
    <source>
        <dbReference type="SAM" id="MobiDB-lite"/>
    </source>
</evidence>
<evidence type="ECO:0000313" key="2">
    <source>
        <dbReference type="EMBL" id="CAD6210318.1"/>
    </source>
</evidence>
<proteinExistence type="predicted"/>
<dbReference type="OrthoDB" id="567691at2759"/>
<dbReference type="AlphaFoldDB" id="A0A811MP69"/>
<feature type="compositionally biased region" description="Basic and acidic residues" evidence="1">
    <location>
        <begin position="1"/>
        <end position="12"/>
    </location>
</feature>
<evidence type="ECO:0000313" key="3">
    <source>
        <dbReference type="Proteomes" id="UP000604825"/>
    </source>
</evidence>
<comment type="caution">
    <text evidence="2">The sequence shown here is derived from an EMBL/GenBank/DDBJ whole genome shotgun (WGS) entry which is preliminary data.</text>
</comment>
<sequence length="701" mass="79124">MPGWRPQRDRGSGRAGGTRSRSIASRRYHPRALCFVRRLSSIWVMGIGAGRSCCPGVISGTKLVPCPPPGLIGCSELSSREKLHGHVGLGTGCLVASRIILDKTGDCTQIIKTCFCPVHFGIVTCSVIFFKFWNDLSPQARQELLKLDKQTLIEQARKNFYCSRCNGLLLDSFAQIVIYGKSLQQEASDIGCPRTSTESRITQGEQDGAQDPSVHPWGGLSTTKDGVLTLLDCFINAKSLRVLQNVFDNARAREREREMLYPDACGAGGRGWISQGMANYRHLVKKLDHLFSWMKEEDFIEKLMYRFDSKRFCRECRRNVIREFKELKELKRMRRSLAAPVGFVLQILLFIVFEDAVVVDWRQCLSEPDESYDHFEWAIGTDEGESDIFGFENVGMNAQVHRNGIDLDQFEDYFITLRAWRLDGQCTELCVKAHALKGQSCVHHRLVVGDGFVTMTKGESIRNFFEHAEEAEEEDEDDAMDKDGNDFDGDGAHPQKHAKSPELAREFLLDAAAVIFKDQVEKAFREGTAQQNAHSVFVSLALKLLEQQVHVACKEIITLEKQNKLLEEEEKEKREEQERRMKRRTREREKKNRRKERLKEKENNKGKRLDESKSPGDISSSAPSNSSTSTNDYSTNTLDSRDSATEEEDSAEVVNLCSPDSCVNQSSCTEINGENSAQCNAVTEFSPMDSSDLCTPDQSKS</sequence>
<feature type="region of interest" description="Disordered" evidence="1">
    <location>
        <begin position="568"/>
        <end position="668"/>
    </location>
</feature>
<protein>
    <submittedName>
        <fullName evidence="2">Uncharacterized protein</fullName>
    </submittedName>
</protein>
<feature type="compositionally biased region" description="Basic and acidic residues" evidence="1">
    <location>
        <begin position="568"/>
        <end position="579"/>
    </location>
</feature>
<dbReference type="PANTHER" id="PTHR16897">
    <property type="entry name" value="OS10G0105400 PROTEIN"/>
    <property type="match status" value="1"/>
</dbReference>
<feature type="region of interest" description="Disordered" evidence="1">
    <location>
        <begin position="469"/>
        <end position="500"/>
    </location>
</feature>
<dbReference type="EMBL" id="CAJGYO010000002">
    <property type="protein sequence ID" value="CAD6210318.1"/>
    <property type="molecule type" value="Genomic_DNA"/>
</dbReference>
<feature type="compositionally biased region" description="Acidic residues" evidence="1">
    <location>
        <begin position="469"/>
        <end position="480"/>
    </location>
</feature>
<feature type="region of interest" description="Disordered" evidence="1">
    <location>
        <begin position="1"/>
        <end position="22"/>
    </location>
</feature>
<keyword evidence="3" id="KW-1185">Reference proteome</keyword>
<organism evidence="2 3">
    <name type="scientific">Miscanthus lutarioriparius</name>
    <dbReference type="NCBI Taxonomy" id="422564"/>
    <lineage>
        <taxon>Eukaryota</taxon>
        <taxon>Viridiplantae</taxon>
        <taxon>Streptophyta</taxon>
        <taxon>Embryophyta</taxon>
        <taxon>Tracheophyta</taxon>
        <taxon>Spermatophyta</taxon>
        <taxon>Magnoliopsida</taxon>
        <taxon>Liliopsida</taxon>
        <taxon>Poales</taxon>
        <taxon>Poaceae</taxon>
        <taxon>PACMAD clade</taxon>
        <taxon>Panicoideae</taxon>
        <taxon>Andropogonodae</taxon>
        <taxon>Andropogoneae</taxon>
        <taxon>Saccharinae</taxon>
        <taxon>Miscanthus</taxon>
    </lineage>
</organism>
<feature type="compositionally biased region" description="Basic and acidic residues" evidence="1">
    <location>
        <begin position="481"/>
        <end position="500"/>
    </location>
</feature>
<accession>A0A811MP69</accession>
<feature type="compositionally biased region" description="Polar residues" evidence="1">
    <location>
        <begin position="194"/>
        <end position="205"/>
    </location>
</feature>
<feature type="compositionally biased region" description="Low complexity" evidence="1">
    <location>
        <begin position="615"/>
        <end position="638"/>
    </location>
</feature>
<gene>
    <name evidence="2" type="ORF">NCGR_LOCUS6424</name>
</gene>
<dbReference type="PANTHER" id="PTHR16897:SF2">
    <property type="entry name" value="OS03G0226600 PROTEIN"/>
    <property type="match status" value="1"/>
</dbReference>